<name>A0A174HFA8_9BACE</name>
<dbReference type="InterPro" id="IPR011006">
    <property type="entry name" value="CheY-like_superfamily"/>
</dbReference>
<gene>
    <name evidence="4" type="primary">yehT_1</name>
    <name evidence="4" type="ORF">ERS852397_02638</name>
</gene>
<dbReference type="PANTHER" id="PTHR37299:SF1">
    <property type="entry name" value="STAGE 0 SPORULATION PROTEIN A HOMOLOG"/>
    <property type="match status" value="1"/>
</dbReference>
<dbReference type="SUPFAM" id="SSF52172">
    <property type="entry name" value="CheY-like"/>
    <property type="match status" value="1"/>
</dbReference>
<dbReference type="InterPro" id="IPR007492">
    <property type="entry name" value="LytTR_DNA-bd_dom"/>
</dbReference>
<dbReference type="PROSITE" id="PS50110">
    <property type="entry name" value="RESPONSE_REGULATORY"/>
    <property type="match status" value="1"/>
</dbReference>
<evidence type="ECO:0000259" key="3">
    <source>
        <dbReference type="PROSITE" id="PS50930"/>
    </source>
</evidence>
<evidence type="ECO:0000259" key="2">
    <source>
        <dbReference type="PROSITE" id="PS50110"/>
    </source>
</evidence>
<keyword evidence="1" id="KW-0597">Phosphoprotein</keyword>
<feature type="modified residue" description="4-aspartylphosphate" evidence="1">
    <location>
        <position position="58"/>
    </location>
</feature>
<proteinExistence type="predicted"/>
<dbReference type="Gene3D" id="2.40.50.1020">
    <property type="entry name" value="LytTr DNA-binding domain"/>
    <property type="match status" value="1"/>
</dbReference>
<protein>
    <submittedName>
        <fullName evidence="4">Two-component system response regulator</fullName>
    </submittedName>
</protein>
<feature type="domain" description="HTH LytTR-type" evidence="3">
    <location>
        <begin position="159"/>
        <end position="266"/>
    </location>
</feature>
<accession>A0A174HFA8</accession>
<reference evidence="4 5" key="1">
    <citation type="submission" date="2015-09" db="EMBL/GenBank/DDBJ databases">
        <authorList>
            <consortium name="Pathogen Informatics"/>
        </authorList>
    </citation>
    <scope>NUCLEOTIDE SEQUENCE [LARGE SCALE GENOMIC DNA]</scope>
    <source>
        <strain evidence="4 5">2789STDY5608840</strain>
    </source>
</reference>
<dbReference type="InterPro" id="IPR001789">
    <property type="entry name" value="Sig_transdc_resp-reg_receiver"/>
</dbReference>
<dbReference type="PROSITE" id="PS50930">
    <property type="entry name" value="HTH_LYTTR"/>
    <property type="match status" value="1"/>
</dbReference>
<dbReference type="SMART" id="SM00850">
    <property type="entry name" value="LytTR"/>
    <property type="match status" value="1"/>
</dbReference>
<feature type="domain" description="Response regulatory" evidence="2">
    <location>
        <begin position="5"/>
        <end position="118"/>
    </location>
</feature>
<dbReference type="Pfam" id="PF04397">
    <property type="entry name" value="LytTR"/>
    <property type="match status" value="1"/>
</dbReference>
<dbReference type="InterPro" id="IPR046947">
    <property type="entry name" value="LytR-like"/>
</dbReference>
<dbReference type="FunFam" id="2.40.50.1020:FF:000007">
    <property type="entry name" value="Two-component system response regulator"/>
    <property type="match status" value="1"/>
</dbReference>
<dbReference type="Gene3D" id="3.40.50.2300">
    <property type="match status" value="1"/>
</dbReference>
<dbReference type="AlphaFoldDB" id="A0A174HFA8"/>
<evidence type="ECO:0000313" key="4">
    <source>
        <dbReference type="EMBL" id="CUO72077.1"/>
    </source>
</evidence>
<dbReference type="PANTHER" id="PTHR37299">
    <property type="entry name" value="TRANSCRIPTIONAL REGULATOR-RELATED"/>
    <property type="match status" value="1"/>
</dbReference>
<dbReference type="SMART" id="SM00448">
    <property type="entry name" value="REC"/>
    <property type="match status" value="1"/>
</dbReference>
<sequence length="266" mass="31079">MNKIKAAIIEDEIPAARLLRDTLLSLRPGWDVQLLPGNIEEAVEWFAQHPHPDILFLDIQLTDGNSFLFIEQAHPESMIVFTTAYDEYAVRAFTVNSIDYLLKPIHEERLLQAIRRFEGLTKKNIHDFNSESRMMEVLQQLSVAQEALSSAHKKYRTRFLISSGEKFLTLQVSDIAYFYSENKYTFAVTHKNREFLIDLALDRLCEQLDPDRFFRTNRQTLVCIDAIQRIESYFLGKAIVHVLPPFKDKIIVSKDKMASFRMWLNY</sequence>
<organism evidence="4 5">
    <name type="scientific">Bacteroides finegoldii</name>
    <dbReference type="NCBI Taxonomy" id="338188"/>
    <lineage>
        <taxon>Bacteria</taxon>
        <taxon>Pseudomonadati</taxon>
        <taxon>Bacteroidota</taxon>
        <taxon>Bacteroidia</taxon>
        <taxon>Bacteroidales</taxon>
        <taxon>Bacteroidaceae</taxon>
        <taxon>Bacteroides</taxon>
    </lineage>
</organism>
<dbReference type="Pfam" id="PF00072">
    <property type="entry name" value="Response_reg"/>
    <property type="match status" value="1"/>
</dbReference>
<dbReference type="GO" id="GO:0000156">
    <property type="term" value="F:phosphorelay response regulator activity"/>
    <property type="evidence" value="ECO:0007669"/>
    <property type="project" value="InterPro"/>
</dbReference>
<dbReference type="Proteomes" id="UP000095517">
    <property type="component" value="Unassembled WGS sequence"/>
</dbReference>
<dbReference type="EMBL" id="CYZH01000014">
    <property type="protein sequence ID" value="CUO72077.1"/>
    <property type="molecule type" value="Genomic_DNA"/>
</dbReference>
<evidence type="ECO:0000313" key="5">
    <source>
        <dbReference type="Proteomes" id="UP000095517"/>
    </source>
</evidence>
<dbReference type="STRING" id="338188.ERS852397_02638"/>
<dbReference type="GO" id="GO:0003677">
    <property type="term" value="F:DNA binding"/>
    <property type="evidence" value="ECO:0007669"/>
    <property type="project" value="InterPro"/>
</dbReference>
<dbReference type="RefSeq" id="WP_022275235.1">
    <property type="nucleotide sequence ID" value="NZ_CABIXA010000014.1"/>
</dbReference>
<dbReference type="FunFam" id="3.40.50.2300:FF:000361">
    <property type="entry name" value="Two-component system response regulator"/>
    <property type="match status" value="1"/>
</dbReference>
<evidence type="ECO:0000256" key="1">
    <source>
        <dbReference type="PROSITE-ProRule" id="PRU00169"/>
    </source>
</evidence>